<dbReference type="AlphaFoldDB" id="A0A429X155"/>
<organism evidence="2 3">
    <name type="scientific">Siminovitchia terrae</name>
    <name type="common">Bacillus terrae</name>
    <dbReference type="NCBI Taxonomy" id="1914933"/>
    <lineage>
        <taxon>Bacteria</taxon>
        <taxon>Bacillati</taxon>
        <taxon>Bacillota</taxon>
        <taxon>Bacilli</taxon>
        <taxon>Bacillales</taxon>
        <taxon>Bacillaceae</taxon>
        <taxon>Siminovitchia</taxon>
    </lineage>
</organism>
<dbReference type="RefSeq" id="WP_120118935.1">
    <property type="nucleotide sequence ID" value="NZ_QYTW02000039.1"/>
</dbReference>
<proteinExistence type="predicted"/>
<reference evidence="2 3" key="1">
    <citation type="submission" date="2018-12" db="EMBL/GenBank/DDBJ databases">
        <authorList>
            <person name="Sun L."/>
            <person name="Chen Z."/>
        </authorList>
    </citation>
    <scope>NUCLEOTIDE SEQUENCE [LARGE SCALE GENOMIC DNA]</scope>
    <source>
        <strain evidence="2 3">LMG 29736</strain>
    </source>
</reference>
<evidence type="ECO:0000313" key="3">
    <source>
        <dbReference type="Proteomes" id="UP000287296"/>
    </source>
</evidence>
<dbReference type="Proteomes" id="UP000287296">
    <property type="component" value="Unassembled WGS sequence"/>
</dbReference>
<sequence>MFEKGQLVHVADVERVKQEPLMENLNDLLVPLPEDRVKAYEVSGPPNSPKNNSPNLIQKIC</sequence>
<name>A0A429X155_SIMTE</name>
<accession>A0A429X155</accession>
<protein>
    <submittedName>
        <fullName evidence="2">Uncharacterized protein</fullName>
    </submittedName>
</protein>
<dbReference type="EMBL" id="QYTW02000039">
    <property type="protein sequence ID" value="RST57201.1"/>
    <property type="molecule type" value="Genomic_DNA"/>
</dbReference>
<evidence type="ECO:0000313" key="2">
    <source>
        <dbReference type="EMBL" id="RST57201.1"/>
    </source>
</evidence>
<gene>
    <name evidence="2" type="ORF">D5F11_023820</name>
</gene>
<evidence type="ECO:0000256" key="1">
    <source>
        <dbReference type="SAM" id="MobiDB-lite"/>
    </source>
</evidence>
<comment type="caution">
    <text evidence="2">The sequence shown here is derived from an EMBL/GenBank/DDBJ whole genome shotgun (WGS) entry which is preliminary data.</text>
</comment>
<feature type="region of interest" description="Disordered" evidence="1">
    <location>
        <begin position="40"/>
        <end position="61"/>
    </location>
</feature>